<feature type="region of interest" description="Disordered" evidence="1">
    <location>
        <begin position="75"/>
        <end position="122"/>
    </location>
</feature>
<accession>A0A0S1SP34</accession>
<reference evidence="3" key="1">
    <citation type="submission" date="2015-10" db="EMBL/GenBank/DDBJ databases">
        <title>Analysis of five complete genome sequences for members of the class Peribacteria in the recently recognized Peregrinibacteria bacterial phylum.</title>
        <authorList>
            <person name="Anantharaman K."/>
            <person name="Brown C.T."/>
            <person name="Burstein D."/>
            <person name="Castelle C.J."/>
            <person name="Probst A.J."/>
            <person name="Thomas B.C."/>
            <person name="Williams K.H."/>
            <person name="Banfield J.F."/>
        </authorList>
    </citation>
    <scope>NUCLEOTIDE SEQUENCE [LARGE SCALE GENOMIC DNA]</scope>
</reference>
<reference evidence="2 3" key="2">
    <citation type="journal article" date="2016" name="PeerJ">
        <title>Analysis of five complete genome sequences for members of the class Peribacteria in the recently recognized Peregrinibacteria bacterial phylum.</title>
        <authorList>
            <person name="Anantharaman K."/>
            <person name="Brown C.T."/>
            <person name="Burstein D."/>
            <person name="Castelle C.J."/>
            <person name="Probst A.J."/>
            <person name="Thomas B.C."/>
            <person name="Williams K.H."/>
            <person name="Banfield J.F."/>
        </authorList>
    </citation>
    <scope>NUCLEOTIDE SEQUENCE [LARGE SCALE GENOMIC DNA]</scope>
    <source>
        <strain evidence="2">RIFOXYD1_FULL_PER-ii_59_16</strain>
    </source>
</reference>
<feature type="compositionally biased region" description="Low complexity" evidence="1">
    <location>
        <begin position="95"/>
        <end position="106"/>
    </location>
</feature>
<accession>A0A0S1SHM4</accession>
<proteinExistence type="predicted"/>
<dbReference type="Proteomes" id="UP000069135">
    <property type="component" value="Chromosome"/>
</dbReference>
<accession>A0A0S1SSN6</accession>
<sequence length="122" mass="12749">MGGFVGQLQGMLKEMGCPVSSAEDTAKAAELVGELRTQFEAETGNEPNAEADAALIRPFALVHALIVRVLNGPQVQKKDAATKKPSTAQPLNETPAAPIDAPAGAPEGDGEIDWEEITGQKK</sequence>
<dbReference type="KEGG" id="prf:PeribacterA2_0841"/>
<dbReference type="AlphaFoldDB" id="A0A0S1SMZ3"/>
<accession>A0A0S1SXF0</accession>
<dbReference type="EMBL" id="CP013065">
    <property type="protein sequence ID" value="ALM13510.1"/>
    <property type="molecule type" value="Genomic_DNA"/>
</dbReference>
<evidence type="ECO:0000256" key="1">
    <source>
        <dbReference type="SAM" id="MobiDB-lite"/>
    </source>
</evidence>
<gene>
    <name evidence="2" type="ORF">PeribacterD1_0841</name>
</gene>
<evidence type="ECO:0000313" key="2">
    <source>
        <dbReference type="EMBL" id="ALM13510.1"/>
    </source>
</evidence>
<name>A0A0S1SMZ3_9BACT</name>
<accession>A0A0S1SMZ3</accession>
<protein>
    <submittedName>
        <fullName evidence="2">Uncharacterized protein</fullName>
    </submittedName>
</protein>
<organism evidence="2 3">
    <name type="scientific">Candidatus Peribacter riflensis</name>
    <dbReference type="NCBI Taxonomy" id="1735162"/>
    <lineage>
        <taxon>Bacteria</taxon>
        <taxon>Candidatus Peregrinibacteriota</taxon>
        <taxon>Candidatus Peribacteria</taxon>
        <taxon>Candidatus Peribacterales</taxon>
        <taxon>Candidatus Peribacteraceae</taxon>
        <taxon>Candidatus Peribacter</taxon>
    </lineage>
</organism>
<evidence type="ECO:0000313" key="3">
    <source>
        <dbReference type="Proteomes" id="UP000069135"/>
    </source>
</evidence>